<reference evidence="7" key="1">
    <citation type="journal article" date="2019" name="bioRxiv">
        <title>Bacterially produced spermidine induces plant systemic susceptibility to pathogens.</title>
        <authorList>
            <person name="Melnyk R.A."/>
            <person name="Beskrovnaya P.A."/>
            <person name="Liu Z."/>
            <person name="Song Y."/>
            <person name="Haney C.H."/>
        </authorList>
    </citation>
    <scope>NUCLEOTIDE SEQUENCE [LARGE SCALE GENOMIC DNA]</scope>
    <source>
        <strain evidence="7">Dha-51</strain>
    </source>
</reference>
<accession>A0A1H2MD91</accession>
<feature type="domain" description="HTH lysR-type" evidence="5">
    <location>
        <begin position="1"/>
        <end position="58"/>
    </location>
</feature>
<organism evidence="6 7">
    <name type="scientific">Pseudomonas vancouverensis</name>
    <dbReference type="NCBI Taxonomy" id="95300"/>
    <lineage>
        <taxon>Bacteria</taxon>
        <taxon>Pseudomonadati</taxon>
        <taxon>Pseudomonadota</taxon>
        <taxon>Gammaproteobacteria</taxon>
        <taxon>Pseudomonadales</taxon>
        <taxon>Pseudomonadaceae</taxon>
        <taxon>Pseudomonas</taxon>
    </lineage>
</organism>
<dbReference type="InterPro" id="IPR036390">
    <property type="entry name" value="WH_DNA-bd_sf"/>
</dbReference>
<dbReference type="FunFam" id="1.10.10.10:FF:000001">
    <property type="entry name" value="LysR family transcriptional regulator"/>
    <property type="match status" value="1"/>
</dbReference>
<keyword evidence="3" id="KW-0238">DNA-binding</keyword>
<evidence type="ECO:0000256" key="4">
    <source>
        <dbReference type="ARBA" id="ARBA00023163"/>
    </source>
</evidence>
<dbReference type="Proteomes" id="UP000295254">
    <property type="component" value="Unassembled WGS sequence"/>
</dbReference>
<dbReference type="PRINTS" id="PR00039">
    <property type="entry name" value="HTHLYSR"/>
</dbReference>
<evidence type="ECO:0000313" key="6">
    <source>
        <dbReference type="EMBL" id="TDB57810.1"/>
    </source>
</evidence>
<keyword evidence="4" id="KW-0804">Transcription</keyword>
<name>A0A1H2MD91_PSEVA</name>
<dbReference type="OrthoDB" id="8673707at2"/>
<dbReference type="SUPFAM" id="SSF53850">
    <property type="entry name" value="Periplasmic binding protein-like II"/>
    <property type="match status" value="1"/>
</dbReference>
<keyword evidence="2" id="KW-0805">Transcription regulation</keyword>
<proteinExistence type="inferred from homology"/>
<dbReference type="PANTHER" id="PTHR30126">
    <property type="entry name" value="HTH-TYPE TRANSCRIPTIONAL REGULATOR"/>
    <property type="match status" value="1"/>
</dbReference>
<evidence type="ECO:0000259" key="5">
    <source>
        <dbReference type="PROSITE" id="PS50931"/>
    </source>
</evidence>
<dbReference type="PANTHER" id="PTHR30126:SF98">
    <property type="entry name" value="HTH-TYPE TRANSCRIPTIONAL ACTIVATOR BAUR"/>
    <property type="match status" value="1"/>
</dbReference>
<protein>
    <submittedName>
        <fullName evidence="6">LysR family transcriptional regulator</fullName>
    </submittedName>
</protein>
<dbReference type="RefSeq" id="WP_093215786.1">
    <property type="nucleotide sequence ID" value="NZ_LT629803.1"/>
</dbReference>
<dbReference type="AlphaFoldDB" id="A0A1H2MD91"/>
<comment type="similarity">
    <text evidence="1">Belongs to the LysR transcriptional regulatory family.</text>
</comment>
<gene>
    <name evidence="6" type="ORF">EIY72_26525</name>
</gene>
<dbReference type="Pfam" id="PF00126">
    <property type="entry name" value="HTH_1"/>
    <property type="match status" value="1"/>
</dbReference>
<dbReference type="InterPro" id="IPR005119">
    <property type="entry name" value="LysR_subst-bd"/>
</dbReference>
<dbReference type="GO" id="GO:0003700">
    <property type="term" value="F:DNA-binding transcription factor activity"/>
    <property type="evidence" value="ECO:0007669"/>
    <property type="project" value="InterPro"/>
</dbReference>
<dbReference type="GO" id="GO:0000976">
    <property type="term" value="F:transcription cis-regulatory region binding"/>
    <property type="evidence" value="ECO:0007669"/>
    <property type="project" value="TreeGrafter"/>
</dbReference>
<dbReference type="CDD" id="cd05466">
    <property type="entry name" value="PBP2_LTTR_substrate"/>
    <property type="match status" value="1"/>
</dbReference>
<dbReference type="STRING" id="95300.SAMN05216558_0588"/>
<dbReference type="SUPFAM" id="SSF46785">
    <property type="entry name" value="Winged helix' DNA-binding domain"/>
    <property type="match status" value="1"/>
</dbReference>
<sequence length="302" mass="33476">MNFQQLNHLLSIVETGSFSKSAEKLHLTQSALSRSIHILEQELEVRLFDRIGKRNELTSFGKEVAARAKRIVLEASELKRSAELLSQGESGTLTVALGAAPSALITSRLITYMLNNFPRVQMEVLQGDSDALLAKLRAREVDAIIVSYRSIKPHDDIEIDIWNNFPSGFVCRAGHPLQNSNKLIFDDIIKFPLVSTALSDETARGLLDSTGHARHPNELLQVECQDISRLLEVVSSTDAIFLGVLASAQEGIRKGDFVELKVNLPIEIGVQFVFVTLANRTKSPILHIAQDFCRELSDSFSI</sequence>
<dbReference type="InterPro" id="IPR036388">
    <property type="entry name" value="WH-like_DNA-bd_sf"/>
</dbReference>
<dbReference type="Pfam" id="PF03466">
    <property type="entry name" value="LysR_substrate"/>
    <property type="match status" value="1"/>
</dbReference>
<comment type="caution">
    <text evidence="6">The sequence shown here is derived from an EMBL/GenBank/DDBJ whole genome shotgun (WGS) entry which is preliminary data.</text>
</comment>
<dbReference type="Gene3D" id="3.40.190.290">
    <property type="match status" value="1"/>
</dbReference>
<dbReference type="EMBL" id="RRZK01000032">
    <property type="protein sequence ID" value="TDB57810.1"/>
    <property type="molecule type" value="Genomic_DNA"/>
</dbReference>
<evidence type="ECO:0000256" key="2">
    <source>
        <dbReference type="ARBA" id="ARBA00023015"/>
    </source>
</evidence>
<evidence type="ECO:0000313" key="7">
    <source>
        <dbReference type="Proteomes" id="UP000295254"/>
    </source>
</evidence>
<dbReference type="PROSITE" id="PS50931">
    <property type="entry name" value="HTH_LYSR"/>
    <property type="match status" value="1"/>
</dbReference>
<dbReference type="InterPro" id="IPR000847">
    <property type="entry name" value="LysR_HTH_N"/>
</dbReference>
<dbReference type="Gene3D" id="1.10.10.10">
    <property type="entry name" value="Winged helix-like DNA-binding domain superfamily/Winged helix DNA-binding domain"/>
    <property type="match status" value="1"/>
</dbReference>
<evidence type="ECO:0000256" key="3">
    <source>
        <dbReference type="ARBA" id="ARBA00023125"/>
    </source>
</evidence>
<evidence type="ECO:0000256" key="1">
    <source>
        <dbReference type="ARBA" id="ARBA00009437"/>
    </source>
</evidence>
<keyword evidence="7" id="KW-1185">Reference proteome</keyword>